<accession>A0A5B7IJT2</accession>
<proteinExistence type="predicted"/>
<evidence type="ECO:0000313" key="2">
    <source>
        <dbReference type="Proteomes" id="UP000324222"/>
    </source>
</evidence>
<comment type="caution">
    <text evidence="1">The sequence shown here is derived from an EMBL/GenBank/DDBJ whole genome shotgun (WGS) entry which is preliminary data.</text>
</comment>
<dbReference type="Proteomes" id="UP000324222">
    <property type="component" value="Unassembled WGS sequence"/>
</dbReference>
<reference evidence="1 2" key="1">
    <citation type="submission" date="2019-05" db="EMBL/GenBank/DDBJ databases">
        <title>Another draft genome of Portunus trituberculatus and its Hox gene families provides insights of decapod evolution.</title>
        <authorList>
            <person name="Jeong J.-H."/>
            <person name="Song I."/>
            <person name="Kim S."/>
            <person name="Choi T."/>
            <person name="Kim D."/>
            <person name="Ryu S."/>
            <person name="Kim W."/>
        </authorList>
    </citation>
    <scope>NUCLEOTIDE SEQUENCE [LARGE SCALE GENOMIC DNA]</scope>
    <source>
        <tissue evidence="1">Muscle</tissue>
    </source>
</reference>
<sequence>MCTDTEVTQACLVLGLQAVGDFTISPSYQKTTGTQERKAKSKKPKGLFVAVLVVTPKKRLGDDMGPNMGTTMNKIACDTNGGKLKRFFKHTTGARGHGPH</sequence>
<protein>
    <submittedName>
        <fullName evidence="1">Uncharacterized protein</fullName>
    </submittedName>
</protein>
<evidence type="ECO:0000313" key="1">
    <source>
        <dbReference type="EMBL" id="MPC85681.1"/>
    </source>
</evidence>
<dbReference type="AlphaFoldDB" id="A0A5B7IJT2"/>
<name>A0A5B7IJT2_PORTR</name>
<dbReference type="EMBL" id="VSRR010069189">
    <property type="protein sequence ID" value="MPC85681.1"/>
    <property type="molecule type" value="Genomic_DNA"/>
</dbReference>
<organism evidence="1 2">
    <name type="scientific">Portunus trituberculatus</name>
    <name type="common">Swimming crab</name>
    <name type="synonym">Neptunus trituberculatus</name>
    <dbReference type="NCBI Taxonomy" id="210409"/>
    <lineage>
        <taxon>Eukaryota</taxon>
        <taxon>Metazoa</taxon>
        <taxon>Ecdysozoa</taxon>
        <taxon>Arthropoda</taxon>
        <taxon>Crustacea</taxon>
        <taxon>Multicrustacea</taxon>
        <taxon>Malacostraca</taxon>
        <taxon>Eumalacostraca</taxon>
        <taxon>Eucarida</taxon>
        <taxon>Decapoda</taxon>
        <taxon>Pleocyemata</taxon>
        <taxon>Brachyura</taxon>
        <taxon>Eubrachyura</taxon>
        <taxon>Portunoidea</taxon>
        <taxon>Portunidae</taxon>
        <taxon>Portuninae</taxon>
        <taxon>Portunus</taxon>
    </lineage>
</organism>
<keyword evidence="2" id="KW-1185">Reference proteome</keyword>
<gene>
    <name evidence="1" type="ORF">E2C01_080465</name>
</gene>